<name>A0A1R3HET0_COCAP</name>
<organism evidence="2 3">
    <name type="scientific">Corchorus capsularis</name>
    <name type="common">Jute</name>
    <dbReference type="NCBI Taxonomy" id="210143"/>
    <lineage>
        <taxon>Eukaryota</taxon>
        <taxon>Viridiplantae</taxon>
        <taxon>Streptophyta</taxon>
        <taxon>Embryophyta</taxon>
        <taxon>Tracheophyta</taxon>
        <taxon>Spermatophyta</taxon>
        <taxon>Magnoliopsida</taxon>
        <taxon>eudicotyledons</taxon>
        <taxon>Gunneridae</taxon>
        <taxon>Pentapetalae</taxon>
        <taxon>rosids</taxon>
        <taxon>malvids</taxon>
        <taxon>Malvales</taxon>
        <taxon>Malvaceae</taxon>
        <taxon>Grewioideae</taxon>
        <taxon>Apeibeae</taxon>
        <taxon>Corchorus</taxon>
    </lineage>
</organism>
<sequence>MSAQDTEVADQIGRQDEYPDTPVGELRRFLHEYYELKRQVEAKQEEYIIRSQSLTAIKNGQACLISNEDHVKAFALFVSLHLDQYPRARASIKGSLADDKKKQLYDLAKSLGIERFLDI</sequence>
<reference evidence="2 3" key="1">
    <citation type="submission" date="2013-09" db="EMBL/GenBank/DDBJ databases">
        <title>Corchorus capsularis genome sequencing.</title>
        <authorList>
            <person name="Alam M."/>
            <person name="Haque M.S."/>
            <person name="Islam M.S."/>
            <person name="Emdad E.M."/>
            <person name="Islam M.M."/>
            <person name="Ahmed B."/>
            <person name="Halim A."/>
            <person name="Hossen Q.M.M."/>
            <person name="Hossain M.Z."/>
            <person name="Ahmed R."/>
            <person name="Khan M.M."/>
            <person name="Islam R."/>
            <person name="Rashid M.M."/>
            <person name="Khan S.A."/>
            <person name="Rahman M.S."/>
            <person name="Alam M."/>
        </authorList>
    </citation>
    <scope>NUCLEOTIDE SEQUENCE [LARGE SCALE GENOMIC DNA]</scope>
    <source>
        <strain evidence="3">cv. CVL-1</strain>
        <tissue evidence="2">Whole seedling</tissue>
    </source>
</reference>
<evidence type="ECO:0000313" key="3">
    <source>
        <dbReference type="Proteomes" id="UP000188268"/>
    </source>
</evidence>
<evidence type="ECO:0000313" key="2">
    <source>
        <dbReference type="EMBL" id="OMO68821.1"/>
    </source>
</evidence>
<evidence type="ECO:0000256" key="1">
    <source>
        <dbReference type="SAM" id="MobiDB-lite"/>
    </source>
</evidence>
<keyword evidence="3" id="KW-1185">Reference proteome</keyword>
<feature type="region of interest" description="Disordered" evidence="1">
    <location>
        <begin position="1"/>
        <end position="21"/>
    </location>
</feature>
<dbReference type="Gramene" id="OMO68821">
    <property type="protein sequence ID" value="OMO68821"/>
    <property type="gene ID" value="CCACVL1_19809"/>
</dbReference>
<comment type="caution">
    <text evidence="2">The sequence shown here is derived from an EMBL/GenBank/DDBJ whole genome shotgun (WGS) entry which is preliminary data.</text>
</comment>
<dbReference type="Proteomes" id="UP000188268">
    <property type="component" value="Unassembled WGS sequence"/>
</dbReference>
<protein>
    <submittedName>
        <fullName evidence="2">Uncharacterized protein</fullName>
    </submittedName>
</protein>
<proteinExistence type="predicted"/>
<dbReference type="AlphaFoldDB" id="A0A1R3HET0"/>
<dbReference type="EMBL" id="AWWV01012148">
    <property type="protein sequence ID" value="OMO68821.1"/>
    <property type="molecule type" value="Genomic_DNA"/>
</dbReference>
<gene>
    <name evidence="2" type="ORF">CCACVL1_19809</name>
</gene>
<accession>A0A1R3HET0</accession>